<feature type="transmembrane region" description="Helical" evidence="13">
    <location>
        <begin position="1326"/>
        <end position="1350"/>
    </location>
</feature>
<dbReference type="EC" id="7.2.2.-" evidence="13"/>
<dbReference type="SFLD" id="SFLDS00003">
    <property type="entry name" value="Haloacid_Dehalogenase"/>
    <property type="match status" value="1"/>
</dbReference>
<dbReference type="Gene3D" id="2.70.150.10">
    <property type="entry name" value="Calcium-transporting ATPase, cytoplasmic transduction domain A"/>
    <property type="match status" value="1"/>
</dbReference>
<comment type="subcellular location">
    <subcellularLocation>
        <location evidence="1 13">Membrane</location>
        <topology evidence="1 13">Multi-pass membrane protein</topology>
    </subcellularLocation>
</comment>
<dbReference type="FunFam" id="1.20.1110.10:FF:000032">
    <property type="entry name" value="Cation-transporting ATPase"/>
    <property type="match status" value="1"/>
</dbReference>
<dbReference type="Gene3D" id="3.40.50.1000">
    <property type="entry name" value="HAD superfamily/HAD-like"/>
    <property type="match status" value="1"/>
</dbReference>
<evidence type="ECO:0000313" key="17">
    <source>
        <dbReference type="EMBL" id="CUS11489.1"/>
    </source>
</evidence>
<dbReference type="PANTHER" id="PTHR45630:SF8">
    <property type="entry name" value="CATION-TRANSPORTING ATPASE"/>
    <property type="match status" value="1"/>
</dbReference>
<evidence type="ECO:0000256" key="10">
    <source>
        <dbReference type="ARBA" id="ARBA00022989"/>
    </source>
</evidence>
<keyword evidence="10 13" id="KW-1133">Transmembrane helix</keyword>
<evidence type="ECO:0000256" key="1">
    <source>
        <dbReference type="ARBA" id="ARBA00004141"/>
    </source>
</evidence>
<dbReference type="GO" id="GO:0046872">
    <property type="term" value="F:metal ion binding"/>
    <property type="evidence" value="ECO:0007669"/>
    <property type="project" value="UniProtKB-UniRule"/>
</dbReference>
<dbReference type="SUPFAM" id="SSF81660">
    <property type="entry name" value="Metal cation-transporting ATPase, ATP-binding domain N"/>
    <property type="match status" value="1"/>
</dbReference>
<evidence type="ECO:0000256" key="5">
    <source>
        <dbReference type="ARBA" id="ARBA00022723"/>
    </source>
</evidence>
<evidence type="ECO:0000256" key="8">
    <source>
        <dbReference type="ARBA" id="ARBA00022842"/>
    </source>
</evidence>
<feature type="transmembrane region" description="Helical" evidence="13">
    <location>
        <begin position="1284"/>
        <end position="1305"/>
    </location>
</feature>
<dbReference type="GO" id="GO:0016887">
    <property type="term" value="F:ATP hydrolysis activity"/>
    <property type="evidence" value="ECO:0007669"/>
    <property type="project" value="InterPro"/>
</dbReference>
<dbReference type="GO" id="GO:0015662">
    <property type="term" value="F:P-type ion transporter activity"/>
    <property type="evidence" value="ECO:0007669"/>
    <property type="project" value="InterPro"/>
</dbReference>
<evidence type="ECO:0000256" key="13">
    <source>
        <dbReference type="RuleBase" id="RU362082"/>
    </source>
</evidence>
<dbReference type="FunFam" id="2.70.150.10:FF:000057">
    <property type="entry name" value="Cation-transporting ATPase"/>
    <property type="match status" value="1"/>
</dbReference>
<dbReference type="SFLD" id="SFLDF00027">
    <property type="entry name" value="p-type_atpase"/>
    <property type="match status" value="1"/>
</dbReference>
<organism evidence="17 18">
    <name type="scientific">Tuber aestivum</name>
    <name type="common">summer truffle</name>
    <dbReference type="NCBI Taxonomy" id="59557"/>
    <lineage>
        <taxon>Eukaryota</taxon>
        <taxon>Fungi</taxon>
        <taxon>Dikarya</taxon>
        <taxon>Ascomycota</taxon>
        <taxon>Pezizomycotina</taxon>
        <taxon>Pezizomycetes</taxon>
        <taxon>Pezizales</taxon>
        <taxon>Tuberaceae</taxon>
        <taxon>Tuber</taxon>
    </lineage>
</organism>
<protein>
    <recommendedName>
        <fullName evidence="13">Cation-transporting ATPase</fullName>
        <ecNumber evidence="13">7.2.2.-</ecNumber>
    </recommendedName>
</protein>
<evidence type="ECO:0000313" key="18">
    <source>
        <dbReference type="Proteomes" id="UP001412239"/>
    </source>
</evidence>
<dbReference type="SUPFAM" id="SSF81653">
    <property type="entry name" value="Calcium ATPase, transduction domain A"/>
    <property type="match status" value="1"/>
</dbReference>
<dbReference type="NCBIfam" id="TIGR01494">
    <property type="entry name" value="ATPase_P-type"/>
    <property type="match status" value="2"/>
</dbReference>
<evidence type="ECO:0000256" key="9">
    <source>
        <dbReference type="ARBA" id="ARBA00022967"/>
    </source>
</evidence>
<dbReference type="PROSITE" id="PS00154">
    <property type="entry name" value="ATPASE_E1_E2"/>
    <property type="match status" value="1"/>
</dbReference>
<dbReference type="Gene3D" id="3.40.1110.10">
    <property type="entry name" value="Calcium-transporting ATPase, cytoplasmic domain N"/>
    <property type="match status" value="1"/>
</dbReference>
<evidence type="ECO:0000259" key="15">
    <source>
        <dbReference type="Pfam" id="PF00122"/>
    </source>
</evidence>
<keyword evidence="6 13" id="KW-0547">Nucleotide-binding</keyword>
<dbReference type="EMBL" id="LN891020">
    <property type="protein sequence ID" value="CUS11489.1"/>
    <property type="molecule type" value="Genomic_DNA"/>
</dbReference>
<dbReference type="GO" id="GO:0006874">
    <property type="term" value="P:intracellular calcium ion homeostasis"/>
    <property type="evidence" value="ECO:0007669"/>
    <property type="project" value="TreeGrafter"/>
</dbReference>
<dbReference type="SUPFAM" id="SSF56784">
    <property type="entry name" value="HAD-like"/>
    <property type="match status" value="1"/>
</dbReference>
<dbReference type="CDD" id="cd07542">
    <property type="entry name" value="P-type_ATPase_cation"/>
    <property type="match status" value="1"/>
</dbReference>
<feature type="region of interest" description="Disordered" evidence="14">
    <location>
        <begin position="1"/>
        <end position="34"/>
    </location>
</feature>
<keyword evidence="5 13" id="KW-0479">Metal-binding</keyword>
<accession>A0A292PVC4</accession>
<dbReference type="InterPro" id="IPR001757">
    <property type="entry name" value="P_typ_ATPase"/>
</dbReference>
<keyword evidence="7 13" id="KW-0067">ATP-binding</keyword>
<feature type="domain" description="P5B-type ATPase N-terminal" evidence="16">
    <location>
        <begin position="180"/>
        <end position="300"/>
    </location>
</feature>
<keyword evidence="11 13" id="KW-0472">Membrane</keyword>
<evidence type="ECO:0000256" key="6">
    <source>
        <dbReference type="ARBA" id="ARBA00022741"/>
    </source>
</evidence>
<sequence length="1426" mass="159082">MGDTSSPLSRGGNARPEHPSLHQAQAQHVQELRQPHHYRRDSVASNASFYSEVEMAQNEVFAGPISESLASSVTSFQHRRHFRADSNASWSFYHPQPGEDDRASFREAEDGGDGGAIIDDDDDEYVPSYPEGRIDEGAPLRRMSSATPLSSEDPLLSPRDSTTINRDSRRTTQKIYILTEDLTIVVAGFTTSLLGYTLYILISTVTLGMGWLLLRWLPRWRVRLVGRRTPLRECHWVAIENEWGEFIVQGVQRRRYGQNLSTVFGLHEKTLAFPDPDEDDDPVIIFLRYLDYRYIRFCYHPLLDKFILNNSWKDPNWDNVRSIRSGINGDEKEHRSLVFGDNVIDIEEKTTMQLLVEEAFHPFYVFQIASLVLWTIDDYYYYATCILIISAISITSTLIETKSTMRRLREVSRFVCDVRVLRNGFWCYVSSNDLVPGDVYEITDPSLALYPCDSILLTGDCIVNESMLTGKSALCFYSQTMSDISLGESVPVSKVPCTDEALQALNLASSSILPELARHFLFSGTKIIRARKPQDGVDEEAVGLAMVVRTGFNTTKGALVRSMLFPKPTGFRFYRDSFYYIAVMSGIAACGFVASFINFVRLKLPWQTILVRALDLVTIVVPPALPATLTIGTNFAISRLKRKDIFCISPQRVNIGGKLDVICFDKTGTLTEDGLDVLGVHAVELFSPKFSDLYKDADSLSPNLDHNPSESLTSSEAILYTMTTCHSLRLVDDELVGDPLDIKMFEFTKWSYQEEGKKARGADGGANGDHGMATGISPPVVRPPAFKGTPLNGDLYDSVPAGNGLELGVFKSFEFVSHLRRTSVVVKQFRAAGGNIYVKGAPECMKEICKSESCTFLILPASVISYTAVPADYDELLAHYTHRGYRVIGCATKYLPKLSWIKAQKMKRADAESGLDFVGFIIFENKLKPQTAKVIEELSQAAIRKVMCTGDNILTAISVARECNLVDMGAHIFVPHFAEGDFRTTNSRLQWENVDDREWTLDERTLLVGTSTPQSFPSHLSDVLQPLPAPDGTGLSGPYQISSVRGYSLAISGDVFRWIIDYAPKQVLHRMLARGQVFARMSPDEKHELVEKLQSLEYCVGFCGDGANDCGALKAADVGISLSEAEASVAAPFTSRVFDISCVPEVIREGRAALVTSFSCFKFMSLYSAIQFTSVSILYRSASNLGDVQRFSTHTTQFLFIDLFLILPLAVFMGWSGPHPVLCPKRPTASLVSRKVLVPLLGQILLQFIVQLGCYMAVRRQNWYIPPVIGGEKNGIFNSENTTLFLISCFQYIGAAVVLSVGAPFRQPMRENREEPPRSHIYQVTTNPRLCIVPFVITVATGVLFSAYMVLNPVTWLCDLMQLTDFPLSFKFFLLTMAAIGFGLSASFEILILPFTSQLISRLKLALSSGPKKGKIYKVIEREMRL</sequence>
<dbReference type="InterPro" id="IPR036412">
    <property type="entry name" value="HAD-like_sf"/>
</dbReference>
<keyword evidence="3" id="KW-0597">Phosphoprotein</keyword>
<feature type="transmembrane region" description="Helical" evidence="13">
    <location>
        <begin position="577"/>
        <end position="597"/>
    </location>
</feature>
<evidence type="ECO:0000256" key="12">
    <source>
        <dbReference type="ARBA" id="ARBA00049360"/>
    </source>
</evidence>
<reference evidence="17" key="1">
    <citation type="submission" date="2015-10" db="EMBL/GenBank/DDBJ databases">
        <authorList>
            <person name="Regsiter A."/>
            <person name="william w."/>
        </authorList>
    </citation>
    <scope>NUCLEOTIDE SEQUENCE</scope>
    <source>
        <strain evidence="17">Montdore</strain>
    </source>
</reference>
<dbReference type="InterPro" id="IPR008250">
    <property type="entry name" value="ATPase_P-typ_transduc_dom_A_sf"/>
</dbReference>
<feature type="transmembrane region" description="Helical" evidence="13">
    <location>
        <begin position="1370"/>
        <end position="1395"/>
    </location>
</feature>
<dbReference type="InterPro" id="IPR023299">
    <property type="entry name" value="ATPase_P-typ_cyto_dom_N"/>
</dbReference>
<dbReference type="GO" id="GO:0019829">
    <property type="term" value="F:ATPase-coupled monoatomic cation transmembrane transporter activity"/>
    <property type="evidence" value="ECO:0007669"/>
    <property type="project" value="UniProtKB-UniRule"/>
</dbReference>
<dbReference type="InterPro" id="IPR059000">
    <property type="entry name" value="ATPase_P-type_domA"/>
</dbReference>
<dbReference type="InterPro" id="IPR023214">
    <property type="entry name" value="HAD_sf"/>
</dbReference>
<name>A0A292PVC4_9PEZI</name>
<proteinExistence type="inferred from homology"/>
<dbReference type="InterPro" id="IPR047821">
    <property type="entry name" value="P5B-type_ATPase"/>
</dbReference>
<dbReference type="PANTHER" id="PTHR45630">
    <property type="entry name" value="CATION-TRANSPORTING ATPASE-RELATED"/>
    <property type="match status" value="1"/>
</dbReference>
<feature type="region of interest" description="Disordered" evidence="14">
    <location>
        <begin position="107"/>
        <end position="164"/>
    </location>
</feature>
<keyword evidence="9 13" id="KW-1278">Translocase</keyword>
<evidence type="ECO:0000256" key="4">
    <source>
        <dbReference type="ARBA" id="ARBA00022692"/>
    </source>
</evidence>
<dbReference type="Gene3D" id="1.20.1110.10">
    <property type="entry name" value="Calcium-transporting ATPase, transmembrane domain"/>
    <property type="match status" value="1"/>
</dbReference>
<evidence type="ECO:0000256" key="11">
    <source>
        <dbReference type="ARBA" id="ARBA00023136"/>
    </source>
</evidence>
<dbReference type="GO" id="GO:0005524">
    <property type="term" value="F:ATP binding"/>
    <property type="evidence" value="ECO:0007669"/>
    <property type="project" value="UniProtKB-UniRule"/>
</dbReference>
<keyword evidence="4 13" id="KW-0812">Transmembrane</keyword>
<evidence type="ECO:0000256" key="3">
    <source>
        <dbReference type="ARBA" id="ARBA00022553"/>
    </source>
</evidence>
<comment type="catalytic activity">
    <reaction evidence="12 13">
        <text>ATP + H2O = ADP + phosphate + H(+)</text>
        <dbReference type="Rhea" id="RHEA:13065"/>
        <dbReference type="ChEBI" id="CHEBI:15377"/>
        <dbReference type="ChEBI" id="CHEBI:15378"/>
        <dbReference type="ChEBI" id="CHEBI:30616"/>
        <dbReference type="ChEBI" id="CHEBI:43474"/>
        <dbReference type="ChEBI" id="CHEBI:456216"/>
    </reaction>
</comment>
<dbReference type="Proteomes" id="UP001412239">
    <property type="component" value="Unassembled WGS sequence"/>
</dbReference>
<feature type="transmembrane region" description="Helical" evidence="13">
    <location>
        <begin position="200"/>
        <end position="218"/>
    </location>
</feature>
<dbReference type="InterPro" id="IPR044492">
    <property type="entry name" value="P_typ_ATPase_HD_dom"/>
</dbReference>
<feature type="region of interest" description="Disordered" evidence="14">
    <location>
        <begin position="758"/>
        <end position="779"/>
    </location>
</feature>
<dbReference type="InterPro" id="IPR006544">
    <property type="entry name" value="P-type_TPase_V"/>
</dbReference>
<dbReference type="Pfam" id="PF12409">
    <property type="entry name" value="P5-ATPase"/>
    <property type="match status" value="1"/>
</dbReference>
<gene>
    <name evidence="17" type="ORF">GSTUAT00004441001</name>
</gene>
<feature type="transmembrane region" description="Helical" evidence="13">
    <location>
        <begin position="354"/>
        <end position="373"/>
    </location>
</feature>
<evidence type="ECO:0000256" key="14">
    <source>
        <dbReference type="SAM" id="MobiDB-lite"/>
    </source>
</evidence>
<dbReference type="InterPro" id="IPR047819">
    <property type="entry name" value="P5A-ATPase_N"/>
</dbReference>
<keyword evidence="18" id="KW-1185">Reference proteome</keyword>
<feature type="transmembrane region" description="Helical" evidence="13">
    <location>
        <begin position="1198"/>
        <end position="1215"/>
    </location>
</feature>
<comment type="similarity">
    <text evidence="2 13">Belongs to the cation transport ATPase (P-type) (TC 3.A.3) family. Type V subfamily.</text>
</comment>
<feature type="transmembrane region" description="Helical" evidence="13">
    <location>
        <begin position="1236"/>
        <end position="1258"/>
    </location>
</feature>
<feature type="domain" description="P-type ATPase A" evidence="15">
    <location>
        <begin position="418"/>
        <end position="563"/>
    </location>
</feature>
<evidence type="ECO:0000256" key="7">
    <source>
        <dbReference type="ARBA" id="ARBA00022840"/>
    </source>
</evidence>
<dbReference type="GO" id="GO:0016020">
    <property type="term" value="C:membrane"/>
    <property type="evidence" value="ECO:0007669"/>
    <property type="project" value="UniProtKB-SubCell"/>
</dbReference>
<dbReference type="SUPFAM" id="SSF81665">
    <property type="entry name" value="Calcium ATPase, transmembrane domain M"/>
    <property type="match status" value="1"/>
</dbReference>
<dbReference type="SFLD" id="SFLDG00002">
    <property type="entry name" value="C1.7:_P-type_atpase_like"/>
    <property type="match status" value="1"/>
</dbReference>
<dbReference type="InterPro" id="IPR023298">
    <property type="entry name" value="ATPase_P-typ_TM_dom_sf"/>
</dbReference>
<dbReference type="Pfam" id="PF00122">
    <property type="entry name" value="E1-E2_ATPase"/>
    <property type="match status" value="1"/>
</dbReference>
<evidence type="ECO:0000259" key="16">
    <source>
        <dbReference type="Pfam" id="PF12409"/>
    </source>
</evidence>
<dbReference type="NCBIfam" id="TIGR01657">
    <property type="entry name" value="P-ATPase-V"/>
    <property type="match status" value="1"/>
</dbReference>
<evidence type="ECO:0000256" key="2">
    <source>
        <dbReference type="ARBA" id="ARBA00006000"/>
    </source>
</evidence>
<dbReference type="FunFam" id="3.40.50.1000:FF:000068">
    <property type="entry name" value="Cation-transporting ATPase"/>
    <property type="match status" value="1"/>
</dbReference>
<feature type="transmembrane region" description="Helical" evidence="13">
    <location>
        <begin position="379"/>
        <end position="399"/>
    </location>
</feature>
<dbReference type="PRINTS" id="PR00119">
    <property type="entry name" value="CATATPASE"/>
</dbReference>
<dbReference type="InterPro" id="IPR018303">
    <property type="entry name" value="ATPase_P-typ_P_site"/>
</dbReference>
<keyword evidence="8 13" id="KW-0460">Magnesium</keyword>